<dbReference type="NCBIfam" id="TIGR00051">
    <property type="entry name" value="YbgC/FadM family acyl-CoA thioesterase"/>
    <property type="match status" value="1"/>
</dbReference>
<dbReference type="PIRSF" id="PIRSF003230">
    <property type="entry name" value="YbgC"/>
    <property type="match status" value="1"/>
</dbReference>
<dbReference type="PANTHER" id="PTHR31793">
    <property type="entry name" value="4-HYDROXYBENZOYL-COA THIOESTERASE FAMILY MEMBER"/>
    <property type="match status" value="1"/>
</dbReference>
<evidence type="ECO:0000256" key="2">
    <source>
        <dbReference type="ARBA" id="ARBA00022801"/>
    </source>
</evidence>
<evidence type="ECO:0000256" key="1">
    <source>
        <dbReference type="ARBA" id="ARBA00005953"/>
    </source>
</evidence>
<dbReference type="AlphaFoldDB" id="A0A0N0E7C9"/>
<evidence type="ECO:0000259" key="3">
    <source>
        <dbReference type="Pfam" id="PF03061"/>
    </source>
</evidence>
<accession>A0A0N0E7C9</accession>
<dbReference type="Pfam" id="PF03061">
    <property type="entry name" value="4HBT"/>
    <property type="match status" value="1"/>
</dbReference>
<comment type="caution">
    <text evidence="4">The sequence shown here is derived from an EMBL/GenBank/DDBJ whole genome shotgun (WGS) entry which is preliminary data.</text>
</comment>
<keyword evidence="5" id="KW-1185">Reference proteome</keyword>
<reference evidence="4 5" key="1">
    <citation type="submission" date="2015-01" db="EMBL/GenBank/DDBJ databases">
        <title>Ahrensia donghaiensis sp. nov., a novel dimethylsulphoniopropionate-cleavage bacterium isolated from seawater and emended descriptions of the genus Ahrensia and Ahrensia kielensis.</title>
        <authorList>
            <person name="Liu J."/>
        </authorList>
    </citation>
    <scope>NUCLEOTIDE SEQUENCE [LARGE SCALE GENOMIC DNA]</scope>
    <source>
        <strain evidence="4 5">LZD062</strain>
    </source>
</reference>
<dbReference type="InterPro" id="IPR006683">
    <property type="entry name" value="Thioestr_dom"/>
</dbReference>
<dbReference type="PATRIC" id="fig|1514904.3.peg.922"/>
<feature type="domain" description="Thioesterase" evidence="3">
    <location>
        <begin position="39"/>
        <end position="124"/>
    </location>
</feature>
<proteinExistence type="inferred from homology"/>
<evidence type="ECO:0000313" key="5">
    <source>
        <dbReference type="Proteomes" id="UP000038011"/>
    </source>
</evidence>
<dbReference type="RefSeq" id="WP_053999309.1">
    <property type="nucleotide sequence ID" value="NZ_JXMU01000014.1"/>
</dbReference>
<dbReference type="EMBL" id="JXMU01000014">
    <property type="protein sequence ID" value="KPB01051.1"/>
    <property type="molecule type" value="Genomic_DNA"/>
</dbReference>
<dbReference type="PANTHER" id="PTHR31793:SF37">
    <property type="entry name" value="ACYL-COA THIOESTER HYDROLASE YBGC"/>
    <property type="match status" value="1"/>
</dbReference>
<dbReference type="InterPro" id="IPR050563">
    <property type="entry name" value="4-hydroxybenzoyl-CoA_TE"/>
</dbReference>
<name>A0A0N0E7C9_9HYPH</name>
<keyword evidence="2" id="KW-0378">Hydrolase</keyword>
<evidence type="ECO:0000313" key="4">
    <source>
        <dbReference type="EMBL" id="KPB01051.1"/>
    </source>
</evidence>
<dbReference type="SUPFAM" id="SSF54637">
    <property type="entry name" value="Thioesterase/thiol ester dehydrase-isomerase"/>
    <property type="match status" value="1"/>
</dbReference>
<dbReference type="Proteomes" id="UP000038011">
    <property type="component" value="Unassembled WGS sequence"/>
</dbReference>
<dbReference type="Gene3D" id="3.10.129.10">
    <property type="entry name" value="Hotdog Thioesterase"/>
    <property type="match status" value="1"/>
</dbReference>
<sequence length="160" mass="17941">MTNSQNGERGETVALAGQIDEKTHFLTARVYFADTDFSGAVYHGRYLEFLERGRSDFLRCIGVHHTDLLKTPEGPLFWVVRRMEIDFKASAAIDDILQIETQLTFVGGARCMMAQKIVRADDVLIEAEITAALINSESKPRRFPEDWKQAFGALVVSDSA</sequence>
<protein>
    <submittedName>
        <fullName evidence="4">4-hydroxybenzoyl-CoA thioesterase</fullName>
    </submittedName>
</protein>
<comment type="similarity">
    <text evidence="1">Belongs to the 4-hydroxybenzoyl-CoA thioesterase family.</text>
</comment>
<dbReference type="InterPro" id="IPR029069">
    <property type="entry name" value="HotDog_dom_sf"/>
</dbReference>
<dbReference type="STRING" id="1514904.SU32_10450"/>
<dbReference type="CDD" id="cd00586">
    <property type="entry name" value="4HBT"/>
    <property type="match status" value="1"/>
</dbReference>
<organism evidence="4 5">
    <name type="scientific">Ahrensia marina</name>
    <dbReference type="NCBI Taxonomy" id="1514904"/>
    <lineage>
        <taxon>Bacteria</taxon>
        <taxon>Pseudomonadati</taxon>
        <taxon>Pseudomonadota</taxon>
        <taxon>Alphaproteobacteria</taxon>
        <taxon>Hyphomicrobiales</taxon>
        <taxon>Ahrensiaceae</taxon>
        <taxon>Ahrensia</taxon>
    </lineage>
</organism>
<dbReference type="FunFam" id="3.10.129.10:FF:000004">
    <property type="entry name" value="Tol-pal system-associated acyl-CoA thioesterase"/>
    <property type="match status" value="1"/>
</dbReference>
<dbReference type="GO" id="GO:0047617">
    <property type="term" value="F:fatty acyl-CoA hydrolase activity"/>
    <property type="evidence" value="ECO:0007669"/>
    <property type="project" value="TreeGrafter"/>
</dbReference>
<dbReference type="InterPro" id="IPR006684">
    <property type="entry name" value="YbgC/YbaW"/>
</dbReference>
<gene>
    <name evidence="4" type="ORF">SU32_10450</name>
</gene>
<dbReference type="OrthoDB" id="9808429at2"/>